<keyword evidence="4" id="KW-0175">Coiled coil</keyword>
<accession>A0ABD0ZMX5</accession>
<evidence type="ECO:0000256" key="3">
    <source>
        <dbReference type="ARBA" id="ARBA00023134"/>
    </source>
</evidence>
<evidence type="ECO:0000313" key="7">
    <source>
        <dbReference type="Proteomes" id="UP001558713"/>
    </source>
</evidence>
<feature type="coiled-coil region" evidence="4">
    <location>
        <begin position="253"/>
        <end position="330"/>
    </location>
</feature>
<dbReference type="EMBL" id="JBANAX010000713">
    <property type="protein sequence ID" value="KAL1196008.1"/>
    <property type="molecule type" value="Genomic_DNA"/>
</dbReference>
<proteinExistence type="inferred from homology"/>
<organism evidence="6 7">
    <name type="scientific">Cardamine amara subsp. amara</name>
    <dbReference type="NCBI Taxonomy" id="228776"/>
    <lineage>
        <taxon>Eukaryota</taxon>
        <taxon>Viridiplantae</taxon>
        <taxon>Streptophyta</taxon>
        <taxon>Embryophyta</taxon>
        <taxon>Tracheophyta</taxon>
        <taxon>Spermatophyta</taxon>
        <taxon>Magnoliopsida</taxon>
        <taxon>eudicotyledons</taxon>
        <taxon>Gunneridae</taxon>
        <taxon>Pentapetalae</taxon>
        <taxon>rosids</taxon>
        <taxon>malvids</taxon>
        <taxon>Brassicales</taxon>
        <taxon>Brassicaceae</taxon>
        <taxon>Cardamineae</taxon>
        <taxon>Cardamine</taxon>
    </lineage>
</organism>
<evidence type="ECO:0000259" key="5">
    <source>
        <dbReference type="PROSITE" id="PS51720"/>
    </source>
</evidence>
<dbReference type="CDD" id="cd01852">
    <property type="entry name" value="AIG1"/>
    <property type="match status" value="1"/>
</dbReference>
<dbReference type="InterPro" id="IPR006703">
    <property type="entry name" value="G_AIG1"/>
</dbReference>
<dbReference type="Gene3D" id="3.40.50.300">
    <property type="entry name" value="P-loop containing nucleotide triphosphate hydrolases"/>
    <property type="match status" value="1"/>
</dbReference>
<protein>
    <submittedName>
        <fullName evidence="6">Immune-associated nucleotide-binding protein 13</fullName>
    </submittedName>
</protein>
<keyword evidence="3" id="KW-0342">GTP-binding</keyword>
<comment type="similarity">
    <text evidence="1">Belongs to the TRAFAC class TrmE-Era-EngA-EngB-Septin-like GTPase superfamily. AIG1/Toc34/Toc159-like paraseptin GTPase family. IAN subfamily.</text>
</comment>
<dbReference type="AlphaFoldDB" id="A0ABD0ZMX5"/>
<comment type="caution">
    <text evidence="6">The sequence shown here is derived from an EMBL/GenBank/DDBJ whole genome shotgun (WGS) entry which is preliminary data.</text>
</comment>
<dbReference type="InterPro" id="IPR027417">
    <property type="entry name" value="P-loop_NTPase"/>
</dbReference>
<feature type="domain" description="AIG1-type G" evidence="5">
    <location>
        <begin position="10"/>
        <end position="216"/>
    </location>
</feature>
<dbReference type="PANTHER" id="PTHR10903:SF122">
    <property type="entry name" value="IMMUNE-ASSOCIATED NUCLEOTIDE-BINDING PROTEIN 11-RELATED"/>
    <property type="match status" value="1"/>
</dbReference>
<feature type="coiled-coil region" evidence="4">
    <location>
        <begin position="181"/>
        <end position="228"/>
    </location>
</feature>
<sequence>MALEVENAGKRERTLVLLGRTGNGKSATGNSILGETKFLSKAGGKFVTKECKLRESNLPNGLKLNVIDTPGLFSAASTKEFTIKEIVRCLLLAKNGIDAVLLVFSVRNRLTEEEQSTLRTLKILFGSEIVNYMIVVFTNGDAFEDGETLDDYLEDCPEFEEILKECDDRKVLFDNRRNIPKRKKEKQVQDLLELVEQISRKNNGKSYMGDLSLELKENQATIEEKQKQIEEMKAWSSKEEISQLKKEVDKSYKEMLEGVKDKISNQLKESLREVNEKLAKAQVAREETEKKMHEIQKLSSDEIRRLREQLTKAEKETASLRNELSRKKCTVL</sequence>
<dbReference type="PROSITE" id="PS51720">
    <property type="entry name" value="G_AIG1"/>
    <property type="match status" value="1"/>
</dbReference>
<dbReference type="InterPro" id="IPR045058">
    <property type="entry name" value="GIMA/IAN/Toc"/>
</dbReference>
<dbReference type="FunFam" id="3.40.50.300:FF:000840">
    <property type="entry name" value="Immune-associated nucleotide-binding protein 9"/>
    <property type="match status" value="1"/>
</dbReference>
<evidence type="ECO:0000313" key="6">
    <source>
        <dbReference type="EMBL" id="KAL1196008.1"/>
    </source>
</evidence>
<evidence type="ECO:0000256" key="4">
    <source>
        <dbReference type="SAM" id="Coils"/>
    </source>
</evidence>
<dbReference type="Proteomes" id="UP001558713">
    <property type="component" value="Unassembled WGS sequence"/>
</dbReference>
<dbReference type="PANTHER" id="PTHR10903">
    <property type="entry name" value="GTPASE, IMAP FAMILY MEMBER-RELATED"/>
    <property type="match status" value="1"/>
</dbReference>
<evidence type="ECO:0000256" key="1">
    <source>
        <dbReference type="ARBA" id="ARBA00008535"/>
    </source>
</evidence>
<dbReference type="SUPFAM" id="SSF52540">
    <property type="entry name" value="P-loop containing nucleoside triphosphate hydrolases"/>
    <property type="match status" value="1"/>
</dbReference>
<name>A0ABD0ZMX5_CARAN</name>
<keyword evidence="7" id="KW-1185">Reference proteome</keyword>
<evidence type="ECO:0000256" key="2">
    <source>
        <dbReference type="ARBA" id="ARBA00022741"/>
    </source>
</evidence>
<keyword evidence="2" id="KW-0547">Nucleotide-binding</keyword>
<reference evidence="6 7" key="1">
    <citation type="submission" date="2024-04" db="EMBL/GenBank/DDBJ databases">
        <title>Genome assembly C_amara_ONT_v2.</title>
        <authorList>
            <person name="Yant L."/>
            <person name="Moore C."/>
            <person name="Slenker M."/>
        </authorList>
    </citation>
    <scope>NUCLEOTIDE SEQUENCE [LARGE SCALE GENOMIC DNA]</scope>
    <source>
        <tissue evidence="6">Leaf</tissue>
    </source>
</reference>
<dbReference type="GO" id="GO:0005525">
    <property type="term" value="F:GTP binding"/>
    <property type="evidence" value="ECO:0007669"/>
    <property type="project" value="UniProtKB-KW"/>
</dbReference>
<gene>
    <name evidence="6" type="ORF">V5N11_030074</name>
</gene>
<dbReference type="Pfam" id="PF04548">
    <property type="entry name" value="AIG1"/>
    <property type="match status" value="1"/>
</dbReference>